<reference evidence="1" key="1">
    <citation type="submission" date="2023-01" db="EMBL/GenBank/DDBJ databases">
        <title>Genome assembly of the deep-sea coral Lophelia pertusa.</title>
        <authorList>
            <person name="Herrera S."/>
            <person name="Cordes E."/>
        </authorList>
    </citation>
    <scope>NUCLEOTIDE SEQUENCE</scope>
    <source>
        <strain evidence="1">USNM1676648</strain>
        <tissue evidence="1">Polyp</tissue>
    </source>
</reference>
<protein>
    <submittedName>
        <fullName evidence="1">Uncharacterized protein</fullName>
    </submittedName>
</protein>
<comment type="caution">
    <text evidence="1">The sequence shown here is derived from an EMBL/GenBank/DDBJ whole genome shotgun (WGS) entry which is preliminary data.</text>
</comment>
<gene>
    <name evidence="1" type="ORF">OS493_030184</name>
</gene>
<keyword evidence="2" id="KW-1185">Reference proteome</keyword>
<sequence length="76" mass="8213">FKPRVPDSPSDDDVVCTGGDNSYGLIITEPDSEQQQISVNDSIIGRSSNPFIAKVGKCLLFSSRISKLAFVPRIAD</sequence>
<accession>A0A9X0CRE8</accession>
<feature type="non-terminal residue" evidence="1">
    <location>
        <position position="1"/>
    </location>
</feature>
<organism evidence="1 2">
    <name type="scientific">Desmophyllum pertusum</name>
    <dbReference type="NCBI Taxonomy" id="174260"/>
    <lineage>
        <taxon>Eukaryota</taxon>
        <taxon>Metazoa</taxon>
        <taxon>Cnidaria</taxon>
        <taxon>Anthozoa</taxon>
        <taxon>Hexacorallia</taxon>
        <taxon>Scleractinia</taxon>
        <taxon>Caryophylliina</taxon>
        <taxon>Caryophylliidae</taxon>
        <taxon>Desmophyllum</taxon>
    </lineage>
</organism>
<proteinExistence type="predicted"/>
<dbReference type="Proteomes" id="UP001163046">
    <property type="component" value="Unassembled WGS sequence"/>
</dbReference>
<dbReference type="EMBL" id="MU826857">
    <property type="protein sequence ID" value="KAJ7370754.1"/>
    <property type="molecule type" value="Genomic_DNA"/>
</dbReference>
<dbReference type="AlphaFoldDB" id="A0A9X0CRE8"/>
<evidence type="ECO:0000313" key="1">
    <source>
        <dbReference type="EMBL" id="KAJ7370754.1"/>
    </source>
</evidence>
<name>A0A9X0CRE8_9CNID</name>
<evidence type="ECO:0000313" key="2">
    <source>
        <dbReference type="Proteomes" id="UP001163046"/>
    </source>
</evidence>